<protein>
    <submittedName>
        <fullName evidence="1">Uncharacterized protein</fullName>
    </submittedName>
</protein>
<proteinExistence type="predicted"/>
<dbReference type="Proteomes" id="UP001295684">
    <property type="component" value="Unassembled WGS sequence"/>
</dbReference>
<dbReference type="EMBL" id="CAMPGE010012655">
    <property type="protein sequence ID" value="CAI2371419.1"/>
    <property type="molecule type" value="Genomic_DNA"/>
</dbReference>
<evidence type="ECO:0000313" key="1">
    <source>
        <dbReference type="EMBL" id="CAI2371419.1"/>
    </source>
</evidence>
<name>A0AAD1UTE6_EUPCR</name>
<organism evidence="1 2">
    <name type="scientific">Euplotes crassus</name>
    <dbReference type="NCBI Taxonomy" id="5936"/>
    <lineage>
        <taxon>Eukaryota</taxon>
        <taxon>Sar</taxon>
        <taxon>Alveolata</taxon>
        <taxon>Ciliophora</taxon>
        <taxon>Intramacronucleata</taxon>
        <taxon>Spirotrichea</taxon>
        <taxon>Hypotrichia</taxon>
        <taxon>Euplotida</taxon>
        <taxon>Euplotidae</taxon>
        <taxon>Moneuplotes</taxon>
    </lineage>
</organism>
<dbReference type="AlphaFoldDB" id="A0AAD1UTE6"/>
<gene>
    <name evidence="1" type="ORF">ECRASSUSDP1_LOCUS12741</name>
</gene>
<evidence type="ECO:0000313" key="2">
    <source>
        <dbReference type="Proteomes" id="UP001295684"/>
    </source>
</evidence>
<comment type="caution">
    <text evidence="1">The sequence shown here is derived from an EMBL/GenBank/DDBJ whole genome shotgun (WGS) entry which is preliminary data.</text>
</comment>
<accession>A0AAD1UTE6</accession>
<sequence length="176" mass="20573">MDSLPKKLLKVNRKYKLSLNSPMRLFPELKKCKNIRKISLNQSNEGLQSPKMEKRKIGVDRIKSLFSPKKERQPQQDQIPQRKPIMFRRLNRQRGNTGVFSEEPKIRNLALQRLQLCGMDEKAEMVMSPTAKKVKENIFSFKNQNRTLRAFSPVPDVKTPKIKVGRVTKKLMKDLL</sequence>
<reference evidence="1" key="1">
    <citation type="submission" date="2023-07" db="EMBL/GenBank/DDBJ databases">
        <authorList>
            <consortium name="AG Swart"/>
            <person name="Singh M."/>
            <person name="Singh A."/>
            <person name="Seah K."/>
            <person name="Emmerich C."/>
        </authorList>
    </citation>
    <scope>NUCLEOTIDE SEQUENCE</scope>
    <source>
        <strain evidence="1">DP1</strain>
    </source>
</reference>
<keyword evidence="2" id="KW-1185">Reference proteome</keyword>